<dbReference type="Proteomes" id="UP000663889">
    <property type="component" value="Unassembled WGS sequence"/>
</dbReference>
<feature type="transmembrane region" description="Helical" evidence="6">
    <location>
        <begin position="235"/>
        <end position="256"/>
    </location>
</feature>
<dbReference type="EMBL" id="CAJOBE010000714">
    <property type="protein sequence ID" value="CAF3677551.1"/>
    <property type="molecule type" value="Genomic_DNA"/>
</dbReference>
<keyword evidence="5 6" id="KW-0472">Membrane</keyword>
<evidence type="ECO:0000313" key="7">
    <source>
        <dbReference type="EMBL" id="CAF0879338.1"/>
    </source>
</evidence>
<dbReference type="EMBL" id="CAJNOO010000257">
    <property type="protein sequence ID" value="CAF0879338.1"/>
    <property type="molecule type" value="Genomic_DNA"/>
</dbReference>
<name>A0A815E0H2_9BILA</name>
<feature type="transmembrane region" description="Helical" evidence="6">
    <location>
        <begin position="118"/>
        <end position="135"/>
    </location>
</feature>
<keyword evidence="4 6" id="KW-1133">Transmembrane helix</keyword>
<dbReference type="Pfam" id="PF05915">
    <property type="entry name" value="TMEM_230_134"/>
    <property type="match status" value="1"/>
</dbReference>
<dbReference type="Pfam" id="PF14995">
    <property type="entry name" value="TMEM107"/>
    <property type="match status" value="1"/>
</dbReference>
<comment type="caution">
    <text evidence="8">The sequence shown here is derived from an EMBL/GenBank/DDBJ whole genome shotgun (WGS) entry which is preliminary data.</text>
</comment>
<evidence type="ECO:0000256" key="3">
    <source>
        <dbReference type="ARBA" id="ARBA00022692"/>
    </source>
</evidence>
<comment type="similarity">
    <text evidence="2">Belongs to the TMEM134/TMEM230 family.</text>
</comment>
<protein>
    <submittedName>
        <fullName evidence="8">Uncharacterized protein</fullName>
    </submittedName>
</protein>
<dbReference type="GO" id="GO:0016020">
    <property type="term" value="C:membrane"/>
    <property type="evidence" value="ECO:0007669"/>
    <property type="project" value="UniProtKB-SubCell"/>
</dbReference>
<evidence type="ECO:0000313" key="10">
    <source>
        <dbReference type="EMBL" id="CAF3677551.1"/>
    </source>
</evidence>
<proteinExistence type="inferred from homology"/>
<dbReference type="Proteomes" id="UP000663882">
    <property type="component" value="Unassembled WGS sequence"/>
</dbReference>
<keyword evidence="3 6" id="KW-0812">Transmembrane</keyword>
<evidence type="ECO:0000256" key="6">
    <source>
        <dbReference type="SAM" id="Phobius"/>
    </source>
</evidence>
<evidence type="ECO:0000313" key="9">
    <source>
        <dbReference type="EMBL" id="CAF3652171.1"/>
    </source>
</evidence>
<accession>A0A815E0H2</accession>
<dbReference type="InterPro" id="IPR029248">
    <property type="entry name" value="TMEM107"/>
</dbReference>
<feature type="transmembrane region" description="Helical" evidence="6">
    <location>
        <begin position="21"/>
        <end position="39"/>
    </location>
</feature>
<feature type="transmembrane region" description="Helical" evidence="6">
    <location>
        <begin position="91"/>
        <end position="112"/>
    </location>
</feature>
<dbReference type="AlphaFoldDB" id="A0A815E0H2"/>
<evidence type="ECO:0000313" key="8">
    <source>
        <dbReference type="EMBL" id="CAF1308347.1"/>
    </source>
</evidence>
<sequence>MLQHHGSRLIDSPNFQQLYTSRFVPLFIHLILLILIFVYRDELVNNCSINDYANASNGLIWSDAWTGASLGLVLIEMILSLSGFSIFRYYAVIFSIVLHSAACVVISGYFMSDMSICMGLPYLLFFCTFLPLRMATNTLSSHSSIPPGDISTLNSYGALSHNNDIEVLPSTTVINSTSMHNNESNSTISNHYKSPKTSCLKPQQSETIFAIFLFTLGLSLLIYVIVSYWFTHSQISPIIIFICGLLCFIPGCYYLVEHYSFIFKCKRNRHRQLRTIDQDDII</sequence>
<reference evidence="8" key="1">
    <citation type="submission" date="2021-02" db="EMBL/GenBank/DDBJ databases">
        <authorList>
            <person name="Nowell W R."/>
        </authorList>
    </citation>
    <scope>NUCLEOTIDE SEQUENCE</scope>
</reference>
<evidence type="ECO:0000256" key="5">
    <source>
        <dbReference type="ARBA" id="ARBA00023136"/>
    </source>
</evidence>
<organism evidence="8 11">
    <name type="scientific">Rotaria sordida</name>
    <dbReference type="NCBI Taxonomy" id="392033"/>
    <lineage>
        <taxon>Eukaryota</taxon>
        <taxon>Metazoa</taxon>
        <taxon>Spiralia</taxon>
        <taxon>Gnathifera</taxon>
        <taxon>Rotifera</taxon>
        <taxon>Eurotatoria</taxon>
        <taxon>Bdelloidea</taxon>
        <taxon>Philodinida</taxon>
        <taxon>Philodinidae</taxon>
        <taxon>Rotaria</taxon>
    </lineage>
</organism>
<dbReference type="Proteomes" id="UP000663874">
    <property type="component" value="Unassembled WGS sequence"/>
</dbReference>
<evidence type="ECO:0000256" key="2">
    <source>
        <dbReference type="ARBA" id="ARBA00007743"/>
    </source>
</evidence>
<dbReference type="OrthoDB" id="10048380at2759"/>
<dbReference type="Proteomes" id="UP000663823">
    <property type="component" value="Unassembled WGS sequence"/>
</dbReference>
<evidence type="ECO:0000256" key="1">
    <source>
        <dbReference type="ARBA" id="ARBA00004141"/>
    </source>
</evidence>
<feature type="transmembrane region" description="Helical" evidence="6">
    <location>
        <begin position="208"/>
        <end position="229"/>
    </location>
</feature>
<dbReference type="EMBL" id="CAJNOU010002291">
    <property type="protein sequence ID" value="CAF1308347.1"/>
    <property type="molecule type" value="Genomic_DNA"/>
</dbReference>
<dbReference type="InterPro" id="IPR008590">
    <property type="entry name" value="TMEM_230/134"/>
</dbReference>
<dbReference type="EMBL" id="CAJOAX010000801">
    <property type="protein sequence ID" value="CAF3652171.1"/>
    <property type="molecule type" value="Genomic_DNA"/>
</dbReference>
<evidence type="ECO:0000256" key="4">
    <source>
        <dbReference type="ARBA" id="ARBA00022989"/>
    </source>
</evidence>
<evidence type="ECO:0000313" key="11">
    <source>
        <dbReference type="Proteomes" id="UP000663889"/>
    </source>
</evidence>
<feature type="transmembrane region" description="Helical" evidence="6">
    <location>
        <begin position="59"/>
        <end position="79"/>
    </location>
</feature>
<comment type="subcellular location">
    <subcellularLocation>
        <location evidence="1">Membrane</location>
        <topology evidence="1">Multi-pass membrane protein</topology>
    </subcellularLocation>
</comment>
<gene>
    <name evidence="10" type="ORF">FNK824_LOCUS7622</name>
    <name evidence="9" type="ORF">OTI717_LOCUS9433</name>
    <name evidence="7" type="ORF">RFH988_LOCUS7883</name>
    <name evidence="8" type="ORF">SEV965_LOCUS26659</name>
</gene>